<organism evidence="2 3">
    <name type="scientific">Sphingomonas tabacisoli</name>
    <dbReference type="NCBI Taxonomy" id="2249466"/>
    <lineage>
        <taxon>Bacteria</taxon>
        <taxon>Pseudomonadati</taxon>
        <taxon>Pseudomonadota</taxon>
        <taxon>Alphaproteobacteria</taxon>
        <taxon>Sphingomonadales</taxon>
        <taxon>Sphingomonadaceae</taxon>
        <taxon>Sphingomonas</taxon>
    </lineage>
</organism>
<gene>
    <name evidence="2" type="ORF">ACFSCW_14375</name>
</gene>
<protein>
    <submittedName>
        <fullName evidence="2">Quinol monooxygenase</fullName>
        <ecNumber evidence="2">1.-.-.-</ecNumber>
    </submittedName>
</protein>
<dbReference type="InterPro" id="IPR007138">
    <property type="entry name" value="ABM_dom"/>
</dbReference>
<evidence type="ECO:0000259" key="1">
    <source>
        <dbReference type="PROSITE" id="PS51725"/>
    </source>
</evidence>
<comment type="caution">
    <text evidence="2">The sequence shown here is derived from an EMBL/GenBank/DDBJ whole genome shotgun (WGS) entry which is preliminary data.</text>
</comment>
<dbReference type="PANTHER" id="PTHR33336">
    <property type="entry name" value="QUINOL MONOOXYGENASE YGIN-RELATED"/>
    <property type="match status" value="1"/>
</dbReference>
<evidence type="ECO:0000313" key="3">
    <source>
        <dbReference type="Proteomes" id="UP001597115"/>
    </source>
</evidence>
<dbReference type="Gene3D" id="3.30.70.100">
    <property type="match status" value="1"/>
</dbReference>
<sequence>MIIVEGQARLAAGELERLKDAMRAQVEASRAEPGCLEYSYSADVLDPDVMRIIEKWESQEALERHFKAPHMAVFNAAFRAATVLSIKVDAWSAEHSRTLLGG</sequence>
<dbReference type="SUPFAM" id="SSF54909">
    <property type="entry name" value="Dimeric alpha+beta barrel"/>
    <property type="match status" value="1"/>
</dbReference>
<reference evidence="3" key="1">
    <citation type="journal article" date="2019" name="Int. J. Syst. Evol. Microbiol.">
        <title>The Global Catalogue of Microorganisms (GCM) 10K type strain sequencing project: providing services to taxonomists for standard genome sequencing and annotation.</title>
        <authorList>
            <consortium name="The Broad Institute Genomics Platform"/>
            <consortium name="The Broad Institute Genome Sequencing Center for Infectious Disease"/>
            <person name="Wu L."/>
            <person name="Ma J."/>
        </authorList>
    </citation>
    <scope>NUCLEOTIDE SEQUENCE [LARGE SCALE GENOMIC DNA]</scope>
    <source>
        <strain evidence="3">CGMCC 1.16275</strain>
    </source>
</reference>
<dbReference type="InterPro" id="IPR050744">
    <property type="entry name" value="AI-2_Isomerase_LsrG"/>
</dbReference>
<dbReference type="RefSeq" id="WP_380890621.1">
    <property type="nucleotide sequence ID" value="NZ_JBHUDY010000002.1"/>
</dbReference>
<dbReference type="EC" id="1.-.-.-" evidence="2"/>
<dbReference type="GO" id="GO:0004497">
    <property type="term" value="F:monooxygenase activity"/>
    <property type="evidence" value="ECO:0007669"/>
    <property type="project" value="UniProtKB-KW"/>
</dbReference>
<dbReference type="EMBL" id="JBHUDY010000002">
    <property type="protein sequence ID" value="MFD1612988.1"/>
    <property type="molecule type" value="Genomic_DNA"/>
</dbReference>
<feature type="domain" description="ABM" evidence="1">
    <location>
        <begin position="2"/>
        <end position="99"/>
    </location>
</feature>
<evidence type="ECO:0000313" key="2">
    <source>
        <dbReference type="EMBL" id="MFD1612988.1"/>
    </source>
</evidence>
<accession>A0ABW4I527</accession>
<dbReference type="InterPro" id="IPR011008">
    <property type="entry name" value="Dimeric_a/b-barrel"/>
</dbReference>
<keyword evidence="2" id="KW-0560">Oxidoreductase</keyword>
<keyword evidence="3" id="KW-1185">Reference proteome</keyword>
<dbReference type="Pfam" id="PF03992">
    <property type="entry name" value="ABM"/>
    <property type="match status" value="1"/>
</dbReference>
<keyword evidence="2" id="KW-0503">Monooxygenase</keyword>
<dbReference type="PROSITE" id="PS51725">
    <property type="entry name" value="ABM"/>
    <property type="match status" value="1"/>
</dbReference>
<dbReference type="Proteomes" id="UP001597115">
    <property type="component" value="Unassembled WGS sequence"/>
</dbReference>
<name>A0ABW4I527_9SPHN</name>
<dbReference type="PANTHER" id="PTHR33336:SF3">
    <property type="entry name" value="ABM DOMAIN-CONTAINING PROTEIN"/>
    <property type="match status" value="1"/>
</dbReference>
<proteinExistence type="predicted"/>